<dbReference type="eggNOG" id="ENOG502SJQ6">
    <property type="taxonomic scope" value="Eukaryota"/>
</dbReference>
<proteinExistence type="predicted"/>
<dbReference type="HOGENOM" id="CLU_007279_3_1_1"/>
<sequence>MASSPSLLTLPAELILRILEDLDYLSILACKGICQGLKALIDQSVALQYTVALTTAGQQDGSSSRLSTAVRSQMLVDHQDAWRKLKWSEHTSVPMKPGGVWELYGGVFAESSIDRETLFFRQLPSRLRGIETREWHVDVGFHIRDFGMDPSQDLLVALHRVDIPNEMCKIHLRSMSTGAAHPSSTNPSVLQHPIENADQNWEYCIIISGDCLGIMSKAVDAAEVDNQLAVWNWKTGKVMMWLSGYDLKSFVFLDQRFVLVGHFDGGPSPGSIPGLAVYDLNVMSLQKCHIKIAPFRHYLTLPALEEETFLLNLGIRSDPAPAWEPSSDLAVPFHTKHEERLFVITMLGVTPTRARTLDLFVNSRYILELARGASPPFSVVPWHQWGPHHSRALAHRPNWTAWVCYVYGMKFVEPAPVEHAGTLMLQIMDFHPIRVERVRRGELAEEGWTLVTLPNRVPKGWLQSIDVETDLPFLIKEIPLPPEVGNAAEAFMISEDTLIALEEVCGSILVDSWAVLIGTESSDLCPG</sequence>
<evidence type="ECO:0000313" key="3">
    <source>
        <dbReference type="Proteomes" id="UP000030671"/>
    </source>
</evidence>
<dbReference type="KEGG" id="hir:HETIRDRAFT_306099"/>
<dbReference type="AlphaFoldDB" id="W4KPG7"/>
<dbReference type="PROSITE" id="PS50181">
    <property type="entry name" value="FBOX"/>
    <property type="match status" value="1"/>
</dbReference>
<reference evidence="2 3" key="1">
    <citation type="journal article" date="2012" name="New Phytol.">
        <title>Insight into trade-off between wood decay and parasitism from the genome of a fungal forest pathogen.</title>
        <authorList>
            <person name="Olson A."/>
            <person name="Aerts A."/>
            <person name="Asiegbu F."/>
            <person name="Belbahri L."/>
            <person name="Bouzid O."/>
            <person name="Broberg A."/>
            <person name="Canback B."/>
            <person name="Coutinho P.M."/>
            <person name="Cullen D."/>
            <person name="Dalman K."/>
            <person name="Deflorio G."/>
            <person name="van Diepen L.T."/>
            <person name="Dunand C."/>
            <person name="Duplessis S."/>
            <person name="Durling M."/>
            <person name="Gonthier P."/>
            <person name="Grimwood J."/>
            <person name="Fossdal C.G."/>
            <person name="Hansson D."/>
            <person name="Henrissat B."/>
            <person name="Hietala A."/>
            <person name="Himmelstrand K."/>
            <person name="Hoffmeister D."/>
            <person name="Hogberg N."/>
            <person name="James T.Y."/>
            <person name="Karlsson M."/>
            <person name="Kohler A."/>
            <person name="Kues U."/>
            <person name="Lee Y.H."/>
            <person name="Lin Y.C."/>
            <person name="Lind M."/>
            <person name="Lindquist E."/>
            <person name="Lombard V."/>
            <person name="Lucas S."/>
            <person name="Lunden K."/>
            <person name="Morin E."/>
            <person name="Murat C."/>
            <person name="Park J."/>
            <person name="Raffaello T."/>
            <person name="Rouze P."/>
            <person name="Salamov A."/>
            <person name="Schmutz J."/>
            <person name="Solheim H."/>
            <person name="Stahlberg J."/>
            <person name="Velez H."/>
            <person name="de Vries R.P."/>
            <person name="Wiebenga A."/>
            <person name="Woodward S."/>
            <person name="Yakovlev I."/>
            <person name="Garbelotto M."/>
            <person name="Martin F."/>
            <person name="Grigoriev I.V."/>
            <person name="Stenlid J."/>
        </authorList>
    </citation>
    <scope>NUCLEOTIDE SEQUENCE [LARGE SCALE GENOMIC DNA]</scope>
    <source>
        <strain evidence="2 3">TC 32-1</strain>
    </source>
</reference>
<dbReference type="OrthoDB" id="2745718at2759"/>
<gene>
    <name evidence="2" type="ORF">HETIRDRAFT_306099</name>
</gene>
<dbReference type="RefSeq" id="XP_009540899.1">
    <property type="nucleotide sequence ID" value="XM_009542604.1"/>
</dbReference>
<keyword evidence="3" id="KW-1185">Reference proteome</keyword>
<organism evidence="2 3">
    <name type="scientific">Heterobasidion irregulare (strain TC 32-1)</name>
    <dbReference type="NCBI Taxonomy" id="747525"/>
    <lineage>
        <taxon>Eukaryota</taxon>
        <taxon>Fungi</taxon>
        <taxon>Dikarya</taxon>
        <taxon>Basidiomycota</taxon>
        <taxon>Agaricomycotina</taxon>
        <taxon>Agaricomycetes</taxon>
        <taxon>Russulales</taxon>
        <taxon>Bondarzewiaceae</taxon>
        <taxon>Heterobasidion</taxon>
        <taxon>Heterobasidion annosum species complex</taxon>
    </lineage>
</organism>
<dbReference type="InterPro" id="IPR001810">
    <property type="entry name" value="F-box_dom"/>
</dbReference>
<evidence type="ECO:0000313" key="2">
    <source>
        <dbReference type="EMBL" id="ETW86936.1"/>
    </source>
</evidence>
<evidence type="ECO:0000259" key="1">
    <source>
        <dbReference type="PROSITE" id="PS50181"/>
    </source>
</evidence>
<dbReference type="EMBL" id="KI925454">
    <property type="protein sequence ID" value="ETW86936.1"/>
    <property type="molecule type" value="Genomic_DNA"/>
</dbReference>
<dbReference type="SMART" id="SM00256">
    <property type="entry name" value="FBOX"/>
    <property type="match status" value="1"/>
</dbReference>
<dbReference type="Proteomes" id="UP000030671">
    <property type="component" value="Unassembled WGS sequence"/>
</dbReference>
<accession>W4KPG7</accession>
<feature type="domain" description="F-box" evidence="1">
    <location>
        <begin position="4"/>
        <end position="50"/>
    </location>
</feature>
<dbReference type="GeneID" id="20669378"/>
<dbReference type="InParanoid" id="W4KPG7"/>
<name>W4KPG7_HETIT</name>
<protein>
    <recommendedName>
        <fullName evidence="1">F-box domain-containing protein</fullName>
    </recommendedName>
</protein>